<comment type="subcellular location">
    <subcellularLocation>
        <location evidence="5">Cytoplasm</location>
    </subcellularLocation>
</comment>
<dbReference type="KEGG" id="tzo:THMIRHAT_06860"/>
<dbReference type="GO" id="GO:0005524">
    <property type="term" value="F:ATP binding"/>
    <property type="evidence" value="ECO:0007669"/>
    <property type="project" value="UniProtKB-UniRule"/>
</dbReference>
<reference evidence="8" key="1">
    <citation type="submission" date="2019-11" db="EMBL/GenBank/DDBJ databases">
        <title>Isolation and characterization of two novel species in the genus Thiomicrorhabdus.</title>
        <authorList>
            <person name="Mochizuki J."/>
            <person name="Kojima H."/>
            <person name="Fukui M."/>
        </authorList>
    </citation>
    <scope>NUCLEOTIDE SEQUENCE [LARGE SCALE GENOMIC DNA]</scope>
    <source>
        <strain evidence="8">AkT22</strain>
    </source>
</reference>
<dbReference type="GO" id="GO:0005737">
    <property type="term" value="C:cytoplasm"/>
    <property type="evidence" value="ECO:0007669"/>
    <property type="project" value="UniProtKB-SubCell"/>
</dbReference>
<keyword evidence="5" id="KW-0808">Transferase</keyword>
<dbReference type="InterPro" id="IPR001977">
    <property type="entry name" value="Depp_CoAkinase"/>
</dbReference>
<sequence length="210" mass="23256">MNPMPSHKTKPQVIAITGGIGSGKSTVRKILEAENLSCIDLDDISRQIVAPGTPGLVKISEVFGQNILSNGVLNRAELKRRIFSSPSDKQRLEAIMHPMIRQATLEKLNCYSEKDLVVVEIPLLTEIGRPDYVDWVVVCDCAESTQIARVSARDNMSQEMIQAIMANQATRAQRLEIADYVLNTELTMDELSKAVKALIQSLKNQPAINR</sequence>
<dbReference type="PANTHER" id="PTHR10695">
    <property type="entry name" value="DEPHOSPHO-COA KINASE-RELATED"/>
    <property type="match status" value="1"/>
</dbReference>
<dbReference type="HAMAP" id="MF_00376">
    <property type="entry name" value="Dephospho_CoA_kinase"/>
    <property type="match status" value="1"/>
</dbReference>
<protein>
    <recommendedName>
        <fullName evidence="5 6">Dephospho-CoA kinase</fullName>
        <ecNumber evidence="5 6">2.7.1.24</ecNumber>
    </recommendedName>
    <alternativeName>
        <fullName evidence="5">Dephosphocoenzyme A kinase</fullName>
    </alternativeName>
</protein>
<comment type="function">
    <text evidence="5">Catalyzes the phosphorylation of the 3'-hydroxyl group of dephosphocoenzyme A to form coenzyme A.</text>
</comment>
<comment type="similarity">
    <text evidence="1 5">Belongs to the CoaE family.</text>
</comment>
<keyword evidence="4 5" id="KW-0173">Coenzyme A biosynthesis</keyword>
<dbReference type="GO" id="GO:0015937">
    <property type="term" value="P:coenzyme A biosynthetic process"/>
    <property type="evidence" value="ECO:0007669"/>
    <property type="project" value="UniProtKB-UniRule"/>
</dbReference>
<evidence type="ECO:0000256" key="3">
    <source>
        <dbReference type="ARBA" id="ARBA00022840"/>
    </source>
</evidence>
<proteinExistence type="inferred from homology"/>
<comment type="pathway">
    <text evidence="5">Cofactor biosynthesis; coenzyme A biosynthesis; CoA from (R)-pantothenate: step 5/5.</text>
</comment>
<dbReference type="GO" id="GO:0004140">
    <property type="term" value="F:dephospho-CoA kinase activity"/>
    <property type="evidence" value="ECO:0007669"/>
    <property type="project" value="UniProtKB-UniRule"/>
</dbReference>
<dbReference type="PROSITE" id="PS51219">
    <property type="entry name" value="DPCK"/>
    <property type="match status" value="1"/>
</dbReference>
<keyword evidence="3 5" id="KW-0067">ATP-binding</keyword>
<evidence type="ECO:0000256" key="5">
    <source>
        <dbReference type="HAMAP-Rule" id="MF_00376"/>
    </source>
</evidence>
<dbReference type="InterPro" id="IPR027417">
    <property type="entry name" value="P-loop_NTPase"/>
</dbReference>
<dbReference type="SUPFAM" id="SSF52540">
    <property type="entry name" value="P-loop containing nucleoside triphosphate hydrolases"/>
    <property type="match status" value="1"/>
</dbReference>
<evidence type="ECO:0000256" key="4">
    <source>
        <dbReference type="ARBA" id="ARBA00022993"/>
    </source>
</evidence>
<organism evidence="7 8">
    <name type="scientific">Thiosulfativibrio zosterae</name>
    <dbReference type="NCBI Taxonomy" id="2675053"/>
    <lineage>
        <taxon>Bacteria</taxon>
        <taxon>Pseudomonadati</taxon>
        <taxon>Pseudomonadota</taxon>
        <taxon>Gammaproteobacteria</taxon>
        <taxon>Thiotrichales</taxon>
        <taxon>Piscirickettsiaceae</taxon>
        <taxon>Thiosulfativibrio</taxon>
    </lineage>
</organism>
<keyword evidence="2 5" id="KW-0547">Nucleotide-binding</keyword>
<accession>A0A6F8PLS0</accession>
<dbReference type="CDD" id="cd02022">
    <property type="entry name" value="DPCK"/>
    <property type="match status" value="1"/>
</dbReference>
<evidence type="ECO:0000313" key="8">
    <source>
        <dbReference type="Proteomes" id="UP000501466"/>
    </source>
</evidence>
<dbReference type="EMBL" id="AP021888">
    <property type="protein sequence ID" value="BBP42940.1"/>
    <property type="molecule type" value="Genomic_DNA"/>
</dbReference>
<dbReference type="UniPathway" id="UPA00241">
    <property type="reaction ID" value="UER00356"/>
</dbReference>
<dbReference type="PANTHER" id="PTHR10695:SF46">
    <property type="entry name" value="BIFUNCTIONAL COENZYME A SYNTHASE-RELATED"/>
    <property type="match status" value="1"/>
</dbReference>
<evidence type="ECO:0000256" key="2">
    <source>
        <dbReference type="ARBA" id="ARBA00022741"/>
    </source>
</evidence>
<dbReference type="Gene3D" id="3.40.50.300">
    <property type="entry name" value="P-loop containing nucleotide triphosphate hydrolases"/>
    <property type="match status" value="1"/>
</dbReference>
<keyword evidence="5 7" id="KW-0418">Kinase</keyword>
<name>A0A6F8PLS0_9GAMM</name>
<gene>
    <name evidence="5 7" type="primary">coaE</name>
    <name evidence="7" type="ORF">THMIRHAT_06860</name>
</gene>
<dbReference type="AlphaFoldDB" id="A0A6F8PLS0"/>
<evidence type="ECO:0000313" key="7">
    <source>
        <dbReference type="EMBL" id="BBP42940.1"/>
    </source>
</evidence>
<dbReference type="NCBIfam" id="TIGR00152">
    <property type="entry name" value="dephospho-CoA kinase"/>
    <property type="match status" value="1"/>
</dbReference>
<dbReference type="Proteomes" id="UP000501466">
    <property type="component" value="Chromosome"/>
</dbReference>
<keyword evidence="5" id="KW-0963">Cytoplasm</keyword>
<keyword evidence="8" id="KW-1185">Reference proteome</keyword>
<evidence type="ECO:0000256" key="6">
    <source>
        <dbReference type="NCBIfam" id="TIGR00152"/>
    </source>
</evidence>
<feature type="binding site" evidence="5">
    <location>
        <begin position="21"/>
        <end position="26"/>
    </location>
    <ligand>
        <name>ATP</name>
        <dbReference type="ChEBI" id="CHEBI:30616"/>
    </ligand>
</feature>
<comment type="catalytic activity">
    <reaction evidence="5">
        <text>3'-dephospho-CoA + ATP = ADP + CoA + H(+)</text>
        <dbReference type="Rhea" id="RHEA:18245"/>
        <dbReference type="ChEBI" id="CHEBI:15378"/>
        <dbReference type="ChEBI" id="CHEBI:30616"/>
        <dbReference type="ChEBI" id="CHEBI:57287"/>
        <dbReference type="ChEBI" id="CHEBI:57328"/>
        <dbReference type="ChEBI" id="CHEBI:456216"/>
        <dbReference type="EC" id="2.7.1.24"/>
    </reaction>
</comment>
<dbReference type="Pfam" id="PF01121">
    <property type="entry name" value="CoaE"/>
    <property type="match status" value="1"/>
</dbReference>
<dbReference type="EC" id="2.7.1.24" evidence="5 6"/>
<evidence type="ECO:0000256" key="1">
    <source>
        <dbReference type="ARBA" id="ARBA00009018"/>
    </source>
</evidence>